<feature type="compositionally biased region" description="Low complexity" evidence="4">
    <location>
        <begin position="1167"/>
        <end position="1177"/>
    </location>
</feature>
<dbReference type="GO" id="GO:0033314">
    <property type="term" value="P:mitotic DNA replication checkpoint signaling"/>
    <property type="evidence" value="ECO:0007669"/>
    <property type="project" value="TreeGrafter"/>
</dbReference>
<evidence type="ECO:0000259" key="5">
    <source>
        <dbReference type="Pfam" id="PF09444"/>
    </source>
</evidence>
<reference evidence="6" key="2">
    <citation type="submission" date="2023-05" db="EMBL/GenBank/DDBJ databases">
        <authorList>
            <consortium name="Lawrence Berkeley National Laboratory"/>
            <person name="Steindorff A."/>
            <person name="Hensen N."/>
            <person name="Bonometti L."/>
            <person name="Westerberg I."/>
            <person name="Brannstrom I.O."/>
            <person name="Guillou S."/>
            <person name="Cros-Aarteil S."/>
            <person name="Calhoun S."/>
            <person name="Haridas S."/>
            <person name="Kuo A."/>
            <person name="Mondo S."/>
            <person name="Pangilinan J."/>
            <person name="Riley R."/>
            <person name="Labutti K."/>
            <person name="Andreopoulos B."/>
            <person name="Lipzen A."/>
            <person name="Chen C."/>
            <person name="Yanf M."/>
            <person name="Daum C."/>
            <person name="Ng V."/>
            <person name="Clum A."/>
            <person name="Ohm R."/>
            <person name="Martin F."/>
            <person name="Silar P."/>
            <person name="Natvig D."/>
            <person name="Lalanne C."/>
            <person name="Gautier V."/>
            <person name="Ament-Velasquez S.L."/>
            <person name="Kruys A."/>
            <person name="Hutchinson M.I."/>
            <person name="Powell A.J."/>
            <person name="Barry K."/>
            <person name="Miller A.N."/>
            <person name="Grigoriev I.V."/>
            <person name="Debuchy R."/>
            <person name="Gladieux P."/>
            <person name="Thoren M.H."/>
            <person name="Johannesson H."/>
        </authorList>
    </citation>
    <scope>NUCLEOTIDE SEQUENCE</scope>
    <source>
        <strain evidence="6">CBS 141.50</strain>
    </source>
</reference>
<dbReference type="GO" id="GO:0007095">
    <property type="term" value="P:mitotic G2 DNA damage checkpoint signaling"/>
    <property type="evidence" value="ECO:0007669"/>
    <property type="project" value="TreeGrafter"/>
</dbReference>
<feature type="compositionally biased region" description="Low complexity" evidence="4">
    <location>
        <begin position="1"/>
        <end position="19"/>
    </location>
</feature>
<feature type="region of interest" description="Disordered" evidence="4">
    <location>
        <begin position="1081"/>
        <end position="1109"/>
    </location>
</feature>
<feature type="compositionally biased region" description="Low complexity" evidence="4">
    <location>
        <begin position="1265"/>
        <end position="1276"/>
    </location>
</feature>
<feature type="compositionally biased region" description="Low complexity" evidence="4">
    <location>
        <begin position="68"/>
        <end position="77"/>
    </location>
</feature>
<dbReference type="InterPro" id="IPR024146">
    <property type="entry name" value="Claspin"/>
</dbReference>
<feature type="compositionally biased region" description="Acidic residues" evidence="4">
    <location>
        <begin position="1250"/>
        <end position="1259"/>
    </location>
</feature>
<feature type="compositionally biased region" description="Basic and acidic residues" evidence="4">
    <location>
        <begin position="275"/>
        <end position="286"/>
    </location>
</feature>
<feature type="compositionally biased region" description="Acidic residues" evidence="4">
    <location>
        <begin position="671"/>
        <end position="681"/>
    </location>
</feature>
<feature type="compositionally biased region" description="Polar residues" evidence="4">
    <location>
        <begin position="726"/>
        <end position="743"/>
    </location>
</feature>
<feature type="region of interest" description="Disordered" evidence="4">
    <location>
        <begin position="892"/>
        <end position="1056"/>
    </location>
</feature>
<feature type="compositionally biased region" description="Basic residues" evidence="4">
    <location>
        <begin position="129"/>
        <end position="139"/>
    </location>
</feature>
<comment type="caution">
    <text evidence="6">The sequence shown here is derived from an EMBL/GenBank/DDBJ whole genome shotgun (WGS) entry which is preliminary data.</text>
</comment>
<organism evidence="6 7">
    <name type="scientific">Dichotomopilus funicola</name>
    <dbReference type="NCBI Taxonomy" id="1934379"/>
    <lineage>
        <taxon>Eukaryota</taxon>
        <taxon>Fungi</taxon>
        <taxon>Dikarya</taxon>
        <taxon>Ascomycota</taxon>
        <taxon>Pezizomycotina</taxon>
        <taxon>Sordariomycetes</taxon>
        <taxon>Sordariomycetidae</taxon>
        <taxon>Sordariales</taxon>
        <taxon>Chaetomiaceae</taxon>
        <taxon>Dichotomopilus</taxon>
    </lineage>
</organism>
<feature type="compositionally biased region" description="Low complexity" evidence="4">
    <location>
        <begin position="967"/>
        <end position="986"/>
    </location>
</feature>
<comment type="subcellular location">
    <subcellularLocation>
        <location evidence="1">Nucleus</location>
    </subcellularLocation>
</comment>
<protein>
    <recommendedName>
        <fullName evidence="5">DNA replication checkpoint mediator MRC1 domain-containing protein</fullName>
    </recommendedName>
</protein>
<dbReference type="RefSeq" id="XP_062641350.1">
    <property type="nucleotide sequence ID" value="XM_062778798.1"/>
</dbReference>
<reference evidence="6" key="1">
    <citation type="journal article" date="2023" name="Mol. Phylogenet. Evol.">
        <title>Genome-scale phylogeny and comparative genomics of the fungal order Sordariales.</title>
        <authorList>
            <person name="Hensen N."/>
            <person name="Bonometti L."/>
            <person name="Westerberg I."/>
            <person name="Brannstrom I.O."/>
            <person name="Guillou S."/>
            <person name="Cros-Aarteil S."/>
            <person name="Calhoun S."/>
            <person name="Haridas S."/>
            <person name="Kuo A."/>
            <person name="Mondo S."/>
            <person name="Pangilinan J."/>
            <person name="Riley R."/>
            <person name="LaButti K."/>
            <person name="Andreopoulos B."/>
            <person name="Lipzen A."/>
            <person name="Chen C."/>
            <person name="Yan M."/>
            <person name="Daum C."/>
            <person name="Ng V."/>
            <person name="Clum A."/>
            <person name="Steindorff A."/>
            <person name="Ohm R.A."/>
            <person name="Martin F."/>
            <person name="Silar P."/>
            <person name="Natvig D.O."/>
            <person name="Lalanne C."/>
            <person name="Gautier V."/>
            <person name="Ament-Velasquez S.L."/>
            <person name="Kruys A."/>
            <person name="Hutchinson M.I."/>
            <person name="Powell A.J."/>
            <person name="Barry K."/>
            <person name="Miller A.N."/>
            <person name="Grigoriev I.V."/>
            <person name="Debuchy R."/>
            <person name="Gladieux P."/>
            <person name="Hiltunen Thoren M."/>
            <person name="Johannesson H."/>
        </authorList>
    </citation>
    <scope>NUCLEOTIDE SEQUENCE</scope>
    <source>
        <strain evidence="6">CBS 141.50</strain>
    </source>
</reference>
<evidence type="ECO:0000256" key="3">
    <source>
        <dbReference type="ARBA" id="ARBA00023242"/>
    </source>
</evidence>
<feature type="compositionally biased region" description="Acidic residues" evidence="4">
    <location>
        <begin position="1010"/>
        <end position="1020"/>
    </location>
</feature>
<keyword evidence="7" id="KW-1185">Reference proteome</keyword>
<feature type="compositionally biased region" description="Acidic residues" evidence="4">
    <location>
        <begin position="606"/>
        <end position="663"/>
    </location>
</feature>
<evidence type="ECO:0000313" key="6">
    <source>
        <dbReference type="EMBL" id="KAK4147979.1"/>
    </source>
</evidence>
<feature type="domain" description="DNA replication checkpoint mediator MRC1" evidence="5">
    <location>
        <begin position="1001"/>
        <end position="1143"/>
    </location>
</feature>
<feature type="region of interest" description="Disordered" evidence="4">
    <location>
        <begin position="557"/>
        <end position="743"/>
    </location>
</feature>
<feature type="compositionally biased region" description="Acidic residues" evidence="4">
    <location>
        <begin position="231"/>
        <end position="253"/>
    </location>
</feature>
<feature type="compositionally biased region" description="Low complexity" evidence="4">
    <location>
        <begin position="1352"/>
        <end position="1380"/>
    </location>
</feature>
<feature type="compositionally biased region" description="Acidic residues" evidence="4">
    <location>
        <begin position="1027"/>
        <end position="1036"/>
    </location>
</feature>
<dbReference type="GO" id="GO:0005634">
    <property type="term" value="C:nucleus"/>
    <property type="evidence" value="ECO:0007669"/>
    <property type="project" value="UniProtKB-SubCell"/>
</dbReference>
<name>A0AAN6VBD9_9PEZI</name>
<feature type="compositionally biased region" description="Low complexity" evidence="4">
    <location>
        <begin position="419"/>
        <end position="431"/>
    </location>
</feature>
<feature type="compositionally biased region" description="Low complexity" evidence="4">
    <location>
        <begin position="167"/>
        <end position="178"/>
    </location>
</feature>
<sequence>MASSRSPSPSLQRSRSVSPTTATTRLIQQNRNQFAGLSDSSSSEEEDNGILRPRGRMAARMQVRGNENESSSSAQSENESEQENAGTIQQSKSPKKTTTTTVENVRLEGSNEGTLEEDDDEDEDVITMRRPRTLNKARRERTSTPETETTGPQPPQDAPASPGLFVSPSKPQSPSPISGEQSSDDEQDAVKKLKNSRFQALVAKKREERLAREAEEARKKAVRRQRAGFEDHDDGMLADDDILDDEDDNITDDEGGRRLTQEAGASRPARKASKKALEEMNRETQRLTRSLQLAHEAKVRKKISKATLFERFNFKPGGGSVTTTTTAVEEVAPVPAAGVDAGSSRPPTPGSVQQSDAEMKDAETPPSSPPTAEKEKAEGVLPTVVETAAAEEDEEKFPDLDELAQQAAVKQLDKGKGKATAADLAEQAAPPAGVPQKRNFRVKLPQLQANRAAVSVSLDDDLEVIPTRKSKLDAIFDRVPANQAKQANTLHILRRLAHLDDPDKRAAPPTRAGNKLKKEHQEVAMTTGELRASLLQRARQQAKLERDRHLEMLRAKGVHVQTAEEREREEQDVEDMVAKARREVEEIMDREREAAKAERKQRREAGEEDPLGWDDESDDEDYEEGADEGADEGEEKEIELSGSEDEEEGDEEDEDEEEGEGLIDDVAPVADESETGEDEDLPSTRQVRRRPRKQTTILSDDEDDVELPLVKATQAPQATPRPKTQFPKSPSVRNTESPSVPTSVLRSATKTFIPGLPVAGPAGLGLTQIFAGTMDDSQVGMGMTQASPSQPRPTFDDTTAFPDSNFSQTARESGDAADDLILDSQRQPGRETQQQTEETQGIQIRFSQSQVHGFDTFLDEMAAPTQMSDLLEPTQDGGFSDLSPLRHRFVERPASTIATVPVDRTQTQADEADEHNESPLVRRTGKLRRKADMVAPVSPSRGSPVERGSAGEDDSIEIGEFGLNAIPNSNTTGTTNGPNAWAAMKKAALKEKKRKEAFDKKKSKAREMVEEQAEESEDEYAGLGGADGEDSDDADDEMVKEMIDDETKENEGDERKLAAFYADRERADDEKRVEKLFHDVTTGQLRRKRGGGDWDDLDDSDDDGEARRRMKRRQFAKMQRTLYADERISKVAENPRNQAFMRTIEDRGSDDEMDFLFAPPSVPASESQSQSQSQSQSRDSMVGPNAIIPNSQPQTVAAAGGGGGAPITAPNPRRTKTGKKPSNIGEIRETLSNLLDEPFGGSVIPATELGSDDDGDDEENQTRPGSSNSTASGSSNKENHNPRRTGSGSGSGTKPAIIDRISLKRNASTASSASSKLAFAAAANPTTTTGTGSSTSASTSTFKVPALLRRATTNSLLSTSSSTSSTSTTSSTKNTNTTTTREGAGAMKIKKPAGKRSGVSYLARETERRAALAEAERRREAKKMRGAEGRGKVVGGLFGGGRFE</sequence>
<evidence type="ECO:0000256" key="2">
    <source>
        <dbReference type="ARBA" id="ARBA00022553"/>
    </source>
</evidence>
<feature type="region of interest" description="Disordered" evidence="4">
    <location>
        <begin position="778"/>
        <end position="843"/>
    </location>
</feature>
<feature type="compositionally biased region" description="Low complexity" evidence="4">
    <location>
        <begin position="334"/>
        <end position="343"/>
    </location>
</feature>
<feature type="compositionally biased region" description="Acidic residues" evidence="4">
    <location>
        <begin position="1093"/>
        <end position="1104"/>
    </location>
</feature>
<gene>
    <name evidence="6" type="ORF">C8A04DRAFT_23770</name>
</gene>
<proteinExistence type="predicted"/>
<feature type="region of interest" description="Disordered" evidence="4">
    <location>
        <begin position="334"/>
        <end position="380"/>
    </location>
</feature>
<dbReference type="PANTHER" id="PTHR14396:SF10">
    <property type="entry name" value="CLASPIN"/>
    <property type="match status" value="1"/>
</dbReference>
<feature type="compositionally biased region" description="Acidic residues" evidence="4">
    <location>
        <begin position="114"/>
        <end position="125"/>
    </location>
</feature>
<feature type="compositionally biased region" description="Polar residues" evidence="4">
    <location>
        <begin position="20"/>
        <end position="35"/>
    </location>
</feature>
<feature type="compositionally biased region" description="Basic and acidic residues" evidence="4">
    <location>
        <begin position="204"/>
        <end position="219"/>
    </location>
</feature>
<feature type="compositionally biased region" description="Basic and acidic residues" evidence="4">
    <location>
        <begin position="988"/>
        <end position="1009"/>
    </location>
</feature>
<dbReference type="GeneID" id="87815411"/>
<accession>A0AAN6VBD9</accession>
<feature type="compositionally biased region" description="Low complexity" evidence="4">
    <location>
        <begin position="825"/>
        <end position="843"/>
    </location>
</feature>
<feature type="compositionally biased region" description="Basic and acidic residues" evidence="4">
    <location>
        <begin position="1404"/>
        <end position="1431"/>
    </location>
</feature>
<feature type="compositionally biased region" description="Polar residues" evidence="4">
    <location>
        <begin position="801"/>
        <end position="811"/>
    </location>
</feature>
<dbReference type="InterPro" id="IPR018564">
    <property type="entry name" value="Repl_chkpnt_MRC1_dom"/>
</dbReference>
<evidence type="ECO:0000313" key="7">
    <source>
        <dbReference type="Proteomes" id="UP001302676"/>
    </source>
</evidence>
<feature type="region of interest" description="Disordered" evidence="4">
    <location>
        <begin position="418"/>
        <end position="437"/>
    </location>
</feature>
<dbReference type="GO" id="GO:0010997">
    <property type="term" value="F:anaphase-promoting complex binding"/>
    <property type="evidence" value="ECO:0007669"/>
    <property type="project" value="TreeGrafter"/>
</dbReference>
<evidence type="ECO:0000256" key="4">
    <source>
        <dbReference type="SAM" id="MobiDB-lite"/>
    </source>
</evidence>
<dbReference type="EMBL" id="MU853554">
    <property type="protein sequence ID" value="KAK4147979.1"/>
    <property type="molecule type" value="Genomic_DNA"/>
</dbReference>
<feature type="region of interest" description="Disordered" evidence="4">
    <location>
        <begin position="1"/>
        <end position="286"/>
    </location>
</feature>
<dbReference type="Proteomes" id="UP001302676">
    <property type="component" value="Unassembled WGS sequence"/>
</dbReference>
<feature type="compositionally biased region" description="Gly residues" evidence="4">
    <location>
        <begin position="1432"/>
        <end position="1444"/>
    </location>
</feature>
<feature type="region of interest" description="Disordered" evidence="4">
    <location>
        <begin position="1137"/>
        <end position="1444"/>
    </location>
</feature>
<keyword evidence="3" id="KW-0539">Nucleus</keyword>
<feature type="compositionally biased region" description="Low complexity" evidence="4">
    <location>
        <begin position="1307"/>
        <end position="1341"/>
    </location>
</feature>
<keyword evidence="2" id="KW-0597">Phosphoprotein</keyword>
<dbReference type="Pfam" id="PF09444">
    <property type="entry name" value="MRC1"/>
    <property type="match status" value="1"/>
</dbReference>
<feature type="compositionally biased region" description="Basic and acidic residues" evidence="4">
    <location>
        <begin position="576"/>
        <end position="605"/>
    </location>
</feature>
<evidence type="ECO:0000256" key="1">
    <source>
        <dbReference type="ARBA" id="ARBA00004123"/>
    </source>
</evidence>
<dbReference type="PANTHER" id="PTHR14396">
    <property type="entry name" value="CLASPIN"/>
    <property type="match status" value="1"/>
</dbReference>